<dbReference type="AlphaFoldDB" id="A0A200RB73"/>
<dbReference type="Proteomes" id="UP000195402">
    <property type="component" value="Unassembled WGS sequence"/>
</dbReference>
<dbReference type="GO" id="GO:0003676">
    <property type="term" value="F:nucleic acid binding"/>
    <property type="evidence" value="ECO:0007669"/>
    <property type="project" value="InterPro"/>
</dbReference>
<evidence type="ECO:0000259" key="2">
    <source>
        <dbReference type="Pfam" id="PF13966"/>
    </source>
</evidence>
<comment type="caution">
    <text evidence="3">The sequence shown here is derived from an EMBL/GenBank/DDBJ whole genome shotgun (WGS) entry which is preliminary data.</text>
</comment>
<sequence>MALVAKLAWRFLTEKDSIWVQILKAKYLKDENFWTYQPNGNVSASWKSIVESRIHLAKGCCWIVGNGKSINIWKDPWIPSILGFKISEDMQADHPNITWVNDLFNNYEKTWNKNLIFNMFSPFEAQRIIDIIIPAEEEEDNLIWTLTPHGNFTPKSFHLLMHSQQASHSAPILDDFPWKKFWKIKDVSPRVHTFIWRILHNGIGVNDNSSKFVEGVINECAHCHNGEESVAHLLLHCSVAQAVLFASPLNLRVRTTDSIPSVIARWIKDHDGERKFCLGACLFWSIWKSRNKVVFEKSDFAVDNMVEAAMKNFHNFFRPTRDGEDPSTLPSPNRTLGLICWSPPPTNCIKINVDGATCHLSSAAAAVARDSEGSFLGCGSDILNQSIPIVVEAHAIFIGIQLALKINSSACIIEGDASMVIDILKGEEVNTPWRIKNIMSKIKSVASTIPTVEFSYVNRKANGAAHALAKHSVSFSISDWWSADAPPSCISNILYSEKPQAV</sequence>
<dbReference type="InParanoid" id="A0A200RB73"/>
<keyword evidence="3" id="KW-0695">RNA-directed DNA polymerase</keyword>
<feature type="domain" description="Reverse transcriptase zinc-binding" evidence="2">
    <location>
        <begin position="175"/>
        <end position="242"/>
    </location>
</feature>
<dbReference type="InterPro" id="IPR036397">
    <property type="entry name" value="RNaseH_sf"/>
</dbReference>
<gene>
    <name evidence="3" type="ORF">BVC80_1445g6</name>
</gene>
<dbReference type="InterPro" id="IPR053151">
    <property type="entry name" value="RNase_H-like"/>
</dbReference>
<dbReference type="GO" id="GO:0003964">
    <property type="term" value="F:RNA-directed DNA polymerase activity"/>
    <property type="evidence" value="ECO:0007669"/>
    <property type="project" value="UniProtKB-KW"/>
</dbReference>
<dbReference type="PANTHER" id="PTHR47723">
    <property type="entry name" value="OS05G0353850 PROTEIN"/>
    <property type="match status" value="1"/>
</dbReference>
<dbReference type="Pfam" id="PF13966">
    <property type="entry name" value="zf-RVT"/>
    <property type="match status" value="1"/>
</dbReference>
<dbReference type="OMA" id="GKSINIW"/>
<proteinExistence type="predicted"/>
<dbReference type="SUPFAM" id="SSF53098">
    <property type="entry name" value="Ribonuclease H-like"/>
    <property type="match status" value="1"/>
</dbReference>
<dbReference type="InterPro" id="IPR044730">
    <property type="entry name" value="RNase_H-like_dom_plant"/>
</dbReference>
<evidence type="ECO:0000313" key="3">
    <source>
        <dbReference type="EMBL" id="OVA19969.1"/>
    </source>
</evidence>
<keyword evidence="3" id="KW-0808">Transferase</keyword>
<dbReference type="GO" id="GO:0004523">
    <property type="term" value="F:RNA-DNA hybrid ribonuclease activity"/>
    <property type="evidence" value="ECO:0007669"/>
    <property type="project" value="InterPro"/>
</dbReference>
<feature type="domain" description="RNase H type-1" evidence="1">
    <location>
        <begin position="352"/>
        <end position="471"/>
    </location>
</feature>
<organism evidence="3 4">
    <name type="scientific">Macleaya cordata</name>
    <name type="common">Five-seeded plume-poppy</name>
    <name type="synonym">Bocconia cordata</name>
    <dbReference type="NCBI Taxonomy" id="56857"/>
    <lineage>
        <taxon>Eukaryota</taxon>
        <taxon>Viridiplantae</taxon>
        <taxon>Streptophyta</taxon>
        <taxon>Embryophyta</taxon>
        <taxon>Tracheophyta</taxon>
        <taxon>Spermatophyta</taxon>
        <taxon>Magnoliopsida</taxon>
        <taxon>Ranunculales</taxon>
        <taxon>Papaveraceae</taxon>
        <taxon>Papaveroideae</taxon>
        <taxon>Macleaya</taxon>
    </lineage>
</organism>
<name>A0A200RB73_MACCD</name>
<dbReference type="PANTHER" id="PTHR47723:SF19">
    <property type="entry name" value="POLYNUCLEOTIDYL TRANSFERASE, RIBONUCLEASE H-LIKE SUPERFAMILY PROTEIN"/>
    <property type="match status" value="1"/>
</dbReference>
<dbReference type="CDD" id="cd06222">
    <property type="entry name" value="RNase_H_like"/>
    <property type="match status" value="1"/>
</dbReference>
<accession>A0A200RB73</accession>
<dbReference type="EMBL" id="MVGT01000161">
    <property type="protein sequence ID" value="OVA19969.1"/>
    <property type="molecule type" value="Genomic_DNA"/>
</dbReference>
<reference evidence="3 4" key="1">
    <citation type="journal article" date="2017" name="Mol. Plant">
        <title>The Genome of Medicinal Plant Macleaya cordata Provides New Insights into Benzylisoquinoline Alkaloids Metabolism.</title>
        <authorList>
            <person name="Liu X."/>
            <person name="Liu Y."/>
            <person name="Huang P."/>
            <person name="Ma Y."/>
            <person name="Qing Z."/>
            <person name="Tang Q."/>
            <person name="Cao H."/>
            <person name="Cheng P."/>
            <person name="Zheng Y."/>
            <person name="Yuan Z."/>
            <person name="Zhou Y."/>
            <person name="Liu J."/>
            <person name="Tang Z."/>
            <person name="Zhuo Y."/>
            <person name="Zhang Y."/>
            <person name="Yu L."/>
            <person name="Huang J."/>
            <person name="Yang P."/>
            <person name="Peng Q."/>
            <person name="Zhang J."/>
            <person name="Jiang W."/>
            <person name="Zhang Z."/>
            <person name="Lin K."/>
            <person name="Ro D.K."/>
            <person name="Chen X."/>
            <person name="Xiong X."/>
            <person name="Shang Y."/>
            <person name="Huang S."/>
            <person name="Zeng J."/>
        </authorList>
    </citation>
    <scope>NUCLEOTIDE SEQUENCE [LARGE SCALE GENOMIC DNA]</scope>
    <source>
        <strain evidence="4">cv. BLH2017</strain>
        <tissue evidence="3">Root</tissue>
    </source>
</reference>
<evidence type="ECO:0000259" key="1">
    <source>
        <dbReference type="Pfam" id="PF13456"/>
    </source>
</evidence>
<dbReference type="InterPro" id="IPR026960">
    <property type="entry name" value="RVT-Znf"/>
</dbReference>
<evidence type="ECO:0000313" key="4">
    <source>
        <dbReference type="Proteomes" id="UP000195402"/>
    </source>
</evidence>
<dbReference type="Pfam" id="PF13456">
    <property type="entry name" value="RVT_3"/>
    <property type="match status" value="1"/>
</dbReference>
<dbReference type="Gene3D" id="3.30.420.10">
    <property type="entry name" value="Ribonuclease H-like superfamily/Ribonuclease H"/>
    <property type="match status" value="1"/>
</dbReference>
<dbReference type="InterPro" id="IPR002156">
    <property type="entry name" value="RNaseH_domain"/>
</dbReference>
<keyword evidence="3" id="KW-0548">Nucleotidyltransferase</keyword>
<dbReference type="InterPro" id="IPR012337">
    <property type="entry name" value="RNaseH-like_sf"/>
</dbReference>
<keyword evidence="4" id="KW-1185">Reference proteome</keyword>
<protein>
    <submittedName>
        <fullName evidence="3">Reverse transcriptase zinc-binding domain</fullName>
    </submittedName>
</protein>
<dbReference type="OrthoDB" id="1166390at2759"/>